<evidence type="ECO:0000313" key="6">
    <source>
        <dbReference type="RefSeq" id="XP_010278707.1"/>
    </source>
</evidence>
<evidence type="ECO:0000256" key="1">
    <source>
        <dbReference type="ARBA" id="ARBA00043967"/>
    </source>
</evidence>
<feature type="domain" description="SUF system FeS cluster assembly SufBD core" evidence="3">
    <location>
        <begin position="283"/>
        <end position="525"/>
    </location>
</feature>
<dbReference type="STRING" id="4432.A0A1U8BBN1"/>
<organism evidence="5 6">
    <name type="scientific">Nelumbo nucifera</name>
    <name type="common">Sacred lotus</name>
    <dbReference type="NCBI Taxonomy" id="4432"/>
    <lineage>
        <taxon>Eukaryota</taxon>
        <taxon>Viridiplantae</taxon>
        <taxon>Streptophyta</taxon>
        <taxon>Embryophyta</taxon>
        <taxon>Tracheophyta</taxon>
        <taxon>Spermatophyta</taxon>
        <taxon>Magnoliopsida</taxon>
        <taxon>Proteales</taxon>
        <taxon>Nelumbonaceae</taxon>
        <taxon>Nelumbo</taxon>
    </lineage>
</organism>
<dbReference type="AlphaFoldDB" id="A0A1U8BBN1"/>
<dbReference type="OrthoDB" id="446132at2759"/>
<name>A0A1U8BBN1_NELNU</name>
<dbReference type="Proteomes" id="UP000189703">
    <property type="component" value="Unplaced"/>
</dbReference>
<evidence type="ECO:0000313" key="5">
    <source>
        <dbReference type="Proteomes" id="UP000189703"/>
    </source>
</evidence>
<dbReference type="RefSeq" id="XP_010278707.1">
    <property type="nucleotide sequence ID" value="XM_010280405.2"/>
</dbReference>
<dbReference type="InParanoid" id="A0A1U8BBN1"/>
<dbReference type="InterPro" id="IPR055346">
    <property type="entry name" value="Fe-S_cluster_assembly_SufBD"/>
</dbReference>
<feature type="region of interest" description="Disordered" evidence="2">
    <location>
        <begin position="1"/>
        <end position="27"/>
    </location>
</feature>
<dbReference type="PANTHER" id="PTHR30508:SF1">
    <property type="entry name" value="UPF0051 PROTEIN ABCI8, CHLOROPLASTIC-RELATED"/>
    <property type="match status" value="1"/>
</dbReference>
<reference evidence="6" key="1">
    <citation type="submission" date="2025-08" db="UniProtKB">
        <authorList>
            <consortium name="RefSeq"/>
        </authorList>
    </citation>
    <scope>IDENTIFICATION</scope>
</reference>
<dbReference type="OMA" id="YYSAPKQ"/>
<dbReference type="InterPro" id="IPR000825">
    <property type="entry name" value="SUF_FeS_clus_asmbl_SufBD_core"/>
</dbReference>
<feature type="region of interest" description="Disordered" evidence="2">
    <location>
        <begin position="58"/>
        <end position="79"/>
    </location>
</feature>
<dbReference type="Pfam" id="PF19295">
    <property type="entry name" value="SufBD_N"/>
    <property type="match status" value="1"/>
</dbReference>
<dbReference type="InterPro" id="IPR045595">
    <property type="entry name" value="SufBD_N"/>
</dbReference>
<dbReference type="FunCoup" id="A0A1U8BBN1">
    <property type="interactions" value="207"/>
</dbReference>
<dbReference type="eggNOG" id="ENOG502QRGW">
    <property type="taxonomic scope" value="Eukaryota"/>
</dbReference>
<dbReference type="GO" id="GO:0016226">
    <property type="term" value="P:iron-sulfur cluster assembly"/>
    <property type="evidence" value="ECO:0000318"/>
    <property type="project" value="GO_Central"/>
</dbReference>
<proteinExistence type="inferred from homology"/>
<dbReference type="GO" id="GO:1990229">
    <property type="term" value="C:iron-sulfur cluster assembly complex"/>
    <property type="evidence" value="ECO:0000318"/>
    <property type="project" value="GO_Central"/>
</dbReference>
<dbReference type="KEGG" id="nnu:104612819"/>
<gene>
    <name evidence="6" type="primary">LOC104612819</name>
</gene>
<dbReference type="SUPFAM" id="SSF101960">
    <property type="entry name" value="Stabilizer of iron transporter SufD"/>
    <property type="match status" value="1"/>
</dbReference>
<sequence>MASLLANGVSHFSPQSPPETTKALKGFSPKFDALKTLKPRRSTGSKFLKVRADVGYESKTIAPDQNPSPGKPSRPVSDDPIQKFLKRDYKWGFVSNIESSAIPKGLSEETIRLISARKNEPEWMLEYRLSAFEKFLKMDEPKWSDNRYPPIDFQDICYYSEPKKKPSLNSLEEADPELLRYFDKLGIPLNERNRLANVAVDAVLDSVSIATTHRETLAAAGVIFCSISEAIREYPDLVRKYLGKVVPSDDNYYAALNSAVFSDGSFCYIPKNTRCPMPVSTYFRINALETGQFERTLIVADEGSFVEYLEGCTAPSYDRNQLHAAVVELYCMNDAEIKYSTVQNWYAGDEEGIGGIYNFVTKRGLCAGARSKISWTQVETGSAITWKYPSVILEGDDTVGEFYSVALTNNYQQADTGTKMIHKGKNTRSRIVSKGISAGNSQNCYRGLVQVMSKAENARNSSQCDSMLIGDNAAANTYPYIQAKNPTARIEHEASTSKIGEDQLFYFQQRGIDHERAMRAMISGFCKDVFDKLPDEFGAEVNQLMSLKLEGSVG</sequence>
<feature type="domain" description="SUF system FeS cluster assembly SufBD N-terminal" evidence="4">
    <location>
        <begin position="209"/>
        <end position="279"/>
    </location>
</feature>
<accession>A0A1U8BBN1</accession>
<evidence type="ECO:0000259" key="3">
    <source>
        <dbReference type="Pfam" id="PF01458"/>
    </source>
</evidence>
<evidence type="ECO:0000256" key="2">
    <source>
        <dbReference type="SAM" id="MobiDB-lite"/>
    </source>
</evidence>
<protein>
    <submittedName>
        <fullName evidence="6">UPF0051 protein ABCI8, chloroplastic</fullName>
    </submittedName>
</protein>
<dbReference type="NCBIfam" id="NF008773">
    <property type="entry name" value="PRK11814.1"/>
    <property type="match status" value="1"/>
</dbReference>
<dbReference type="PANTHER" id="PTHR30508">
    <property type="entry name" value="FES CLUSTER ASSEMBLY PROTEIN SUF"/>
    <property type="match status" value="1"/>
</dbReference>
<dbReference type="GeneID" id="104612819"/>
<dbReference type="Pfam" id="PF01458">
    <property type="entry name" value="SUFBD_core"/>
    <property type="match status" value="1"/>
</dbReference>
<dbReference type="InterPro" id="IPR037284">
    <property type="entry name" value="SUF_FeS_clus_asmbl_SufBD_sf"/>
</dbReference>
<evidence type="ECO:0000259" key="4">
    <source>
        <dbReference type="Pfam" id="PF19295"/>
    </source>
</evidence>
<keyword evidence="5" id="KW-1185">Reference proteome</keyword>
<comment type="similarity">
    <text evidence="1">Belongs to the iron-sulfur cluster assembly SufBD family.</text>
</comment>
<dbReference type="NCBIfam" id="TIGR01980">
    <property type="entry name" value="sufB"/>
    <property type="match status" value="1"/>
</dbReference>
<dbReference type="InterPro" id="IPR010231">
    <property type="entry name" value="SUF_FeS_clus_asmbl_SufB"/>
</dbReference>